<feature type="compositionally biased region" description="Polar residues" evidence="1">
    <location>
        <begin position="86"/>
        <end position="96"/>
    </location>
</feature>
<dbReference type="HOGENOM" id="CLU_2354959_0_0_11"/>
<protein>
    <submittedName>
        <fullName evidence="2">Putative transposase</fullName>
    </submittedName>
</protein>
<dbReference type="InterPro" id="IPR050900">
    <property type="entry name" value="Transposase_IS3/IS150/IS904"/>
</dbReference>
<dbReference type="STRING" id="548476.cauri_1774"/>
<dbReference type="PANTHER" id="PTHR46889:SF4">
    <property type="entry name" value="TRANSPOSASE INSO FOR INSERTION SEQUENCE ELEMENT IS911B-RELATED"/>
    <property type="match status" value="1"/>
</dbReference>
<proteinExistence type="predicted"/>
<evidence type="ECO:0000313" key="2">
    <source>
        <dbReference type="EMBL" id="ACP33367.1"/>
    </source>
</evidence>
<dbReference type="AlphaFoldDB" id="C3PHR3"/>
<dbReference type="PANTHER" id="PTHR46889">
    <property type="entry name" value="TRANSPOSASE INSF FOR INSERTION SEQUENCE IS3B-RELATED"/>
    <property type="match status" value="1"/>
</dbReference>
<evidence type="ECO:0000313" key="3">
    <source>
        <dbReference type="Proteomes" id="UP000002077"/>
    </source>
</evidence>
<reference evidence="2 3" key="1">
    <citation type="journal article" date="2010" name="BMC Genomics">
        <title>Complete genome sequence and lifestyle of black-pigmented Corynebacterium aurimucosum ATCC 700975 (formerly C. nigricans CN-1) isolated from a vaginal swab of a woman with spontaneous abortion.</title>
        <authorList>
            <person name="Trost E."/>
            <person name="Gotker S."/>
            <person name="Schneider J."/>
            <person name="Schneiker-Bekel S."/>
            <person name="Szczepanowski R."/>
            <person name="Tilker A."/>
            <person name="Viehoever P."/>
            <person name="Arnold W."/>
            <person name="Bekel T."/>
            <person name="Blom J."/>
            <person name="Gartemann K.H."/>
            <person name="Linke B."/>
            <person name="Goesmann A."/>
            <person name="Puhler A."/>
            <person name="Shukla S.K."/>
            <person name="Tauch A."/>
        </authorList>
    </citation>
    <scope>NUCLEOTIDE SEQUENCE [LARGE SCALE GENOMIC DNA]</scope>
    <source>
        <strain evidence="3">ATCC 700975 / DSM 44827 / CIP 107346 / CN-1</strain>
    </source>
</reference>
<dbReference type="Proteomes" id="UP000002077">
    <property type="component" value="Chromosome"/>
</dbReference>
<evidence type="ECO:0000256" key="1">
    <source>
        <dbReference type="SAM" id="MobiDB-lite"/>
    </source>
</evidence>
<dbReference type="EMBL" id="CP001601">
    <property type="protein sequence ID" value="ACP33367.1"/>
    <property type="molecule type" value="Genomic_DNA"/>
</dbReference>
<name>C3PHR3_CORA7</name>
<organism evidence="2 3">
    <name type="scientific">Corynebacterium aurimucosum (strain ATCC 700975 / DSM 44827 / CIP 107346 / CN-1)</name>
    <name type="common">Corynebacterium nigricans</name>
    <dbReference type="NCBI Taxonomy" id="548476"/>
    <lineage>
        <taxon>Bacteria</taxon>
        <taxon>Bacillati</taxon>
        <taxon>Actinomycetota</taxon>
        <taxon>Actinomycetes</taxon>
        <taxon>Mycobacteriales</taxon>
        <taxon>Corynebacteriaceae</taxon>
        <taxon>Corynebacterium</taxon>
    </lineage>
</organism>
<sequence length="96" mass="10912">MEELGLTAKYRRAFKRTTIADPNAKVRGDLVKRQFNPPVPTTGLCGDITYLRISQGWMYLATVIDPRRRRPRHDASALADRKESAIAQTARKNLKT</sequence>
<keyword evidence="3" id="KW-1185">Reference proteome</keyword>
<feature type="compositionally biased region" description="Basic and acidic residues" evidence="1">
    <location>
        <begin position="73"/>
        <end position="84"/>
    </location>
</feature>
<gene>
    <name evidence="2" type="ordered locus">cauri_1774</name>
</gene>
<dbReference type="KEGG" id="car:cauri_1774"/>
<accession>C3PHR3</accession>
<dbReference type="eggNOG" id="COG2801">
    <property type="taxonomic scope" value="Bacteria"/>
</dbReference>
<feature type="region of interest" description="Disordered" evidence="1">
    <location>
        <begin position="69"/>
        <end position="96"/>
    </location>
</feature>